<keyword evidence="2" id="KW-1185">Reference proteome</keyword>
<sequence length="70" mass="8257">MNMNVYIYNYLSSISFFPINDDDLILMFLPNFTQFIFMSDEINLISAELKFEFLYTLTEAAYAGVSARYR</sequence>
<protein>
    <submittedName>
        <fullName evidence="1">Uncharacterized protein</fullName>
    </submittedName>
</protein>
<reference evidence="1 2" key="1">
    <citation type="journal article" date="2018" name="Sci. Rep.">
        <title>Genomic signatures of local adaptation to the degree of environmental predictability in rotifers.</title>
        <authorList>
            <person name="Franch-Gras L."/>
            <person name="Hahn C."/>
            <person name="Garcia-Roger E.M."/>
            <person name="Carmona M.J."/>
            <person name="Serra M."/>
            <person name="Gomez A."/>
        </authorList>
    </citation>
    <scope>NUCLEOTIDE SEQUENCE [LARGE SCALE GENOMIC DNA]</scope>
    <source>
        <strain evidence="1">HYR1</strain>
    </source>
</reference>
<gene>
    <name evidence="1" type="ORF">BpHYR1_009816</name>
</gene>
<evidence type="ECO:0000313" key="1">
    <source>
        <dbReference type="EMBL" id="RNA28106.1"/>
    </source>
</evidence>
<evidence type="ECO:0000313" key="2">
    <source>
        <dbReference type="Proteomes" id="UP000276133"/>
    </source>
</evidence>
<dbReference type="EMBL" id="REGN01002435">
    <property type="protein sequence ID" value="RNA28106.1"/>
    <property type="molecule type" value="Genomic_DNA"/>
</dbReference>
<accession>A0A3M7RX69</accession>
<proteinExistence type="predicted"/>
<name>A0A3M7RX69_BRAPC</name>
<dbReference type="Proteomes" id="UP000276133">
    <property type="component" value="Unassembled WGS sequence"/>
</dbReference>
<comment type="caution">
    <text evidence="1">The sequence shown here is derived from an EMBL/GenBank/DDBJ whole genome shotgun (WGS) entry which is preliminary data.</text>
</comment>
<organism evidence="1 2">
    <name type="scientific">Brachionus plicatilis</name>
    <name type="common">Marine rotifer</name>
    <name type="synonym">Brachionus muelleri</name>
    <dbReference type="NCBI Taxonomy" id="10195"/>
    <lineage>
        <taxon>Eukaryota</taxon>
        <taxon>Metazoa</taxon>
        <taxon>Spiralia</taxon>
        <taxon>Gnathifera</taxon>
        <taxon>Rotifera</taxon>
        <taxon>Eurotatoria</taxon>
        <taxon>Monogononta</taxon>
        <taxon>Pseudotrocha</taxon>
        <taxon>Ploima</taxon>
        <taxon>Brachionidae</taxon>
        <taxon>Brachionus</taxon>
    </lineage>
</organism>
<dbReference type="AlphaFoldDB" id="A0A3M7RX69"/>